<feature type="signal peptide" evidence="1">
    <location>
        <begin position="1"/>
        <end position="36"/>
    </location>
</feature>
<evidence type="ECO:0000313" key="2">
    <source>
        <dbReference type="EMBL" id="PJZ66790.1"/>
    </source>
</evidence>
<accession>A0A2M9ZEB9</accession>
<dbReference type="PANTHER" id="PTHR37841:SF1">
    <property type="entry name" value="DUF3298 DOMAIN-CONTAINING PROTEIN"/>
    <property type="match status" value="1"/>
</dbReference>
<dbReference type="Proteomes" id="UP000231912">
    <property type="component" value="Unassembled WGS sequence"/>
</dbReference>
<dbReference type="SUPFAM" id="SSF69360">
    <property type="entry name" value="Cell wall binding repeat"/>
    <property type="match status" value="1"/>
</dbReference>
<dbReference type="EMBL" id="NPDT01000001">
    <property type="protein sequence ID" value="PJZ66790.1"/>
    <property type="molecule type" value="Genomic_DNA"/>
</dbReference>
<organism evidence="2 3">
    <name type="scientific">Leptospira wolffii</name>
    <dbReference type="NCBI Taxonomy" id="409998"/>
    <lineage>
        <taxon>Bacteria</taxon>
        <taxon>Pseudomonadati</taxon>
        <taxon>Spirochaetota</taxon>
        <taxon>Spirochaetia</taxon>
        <taxon>Leptospirales</taxon>
        <taxon>Leptospiraceae</taxon>
        <taxon>Leptospira</taxon>
    </lineage>
</organism>
<reference evidence="2 3" key="1">
    <citation type="submission" date="2017-07" db="EMBL/GenBank/DDBJ databases">
        <title>Leptospira spp. isolated from tropical soils.</title>
        <authorList>
            <person name="Thibeaux R."/>
            <person name="Iraola G."/>
            <person name="Ferres I."/>
            <person name="Bierque E."/>
            <person name="Girault D."/>
            <person name="Soupe-Gilbert M.-E."/>
            <person name="Picardeau M."/>
            <person name="Goarant C."/>
        </authorList>
    </citation>
    <scope>NUCLEOTIDE SEQUENCE [LARGE SCALE GENOMIC DNA]</scope>
    <source>
        <strain evidence="2 3">FH2-C-A2</strain>
    </source>
</reference>
<name>A0A2M9ZEB9_9LEPT</name>
<sequence>MRSPFFQESGINKNRMKVLHILLILSLVASPVLSQADEEIETYLRENVWGYRSKSGIQIGKPVFSMACPFSEGKAAIEFKGRGGFLKKDGTFQTFPNAMPLGVFSSGLIPVKRFGTYGFMNHEYKFVIPETYDYASSFEKGQAKVCNRVNGNYLCGFIDTTGKILLPLEYGRLTVFSENTFSYYDYNTRMYGLVRKSGESLETKSFYYFQAVSASRAIVLTERGGKWGIFGSDGSYILAPTYDYIFPTSEEKIPFMEKKKWGYLDSSGKVLISPRFDWAYTFNEGIAGVIQDRKVGFIRENGEYLVSPEYALSFAEHMAIIGDGHFGHYSGFSEGLAGVYQDTNGDGIGDKMGYIDSSGNVVLDFQYEAGGAFRDGRAVVIQNKIRKTIDRQGKEVESKTSRLDPEFFPKSCKLEAPY</sequence>
<dbReference type="Pfam" id="PF14903">
    <property type="entry name" value="WG_beta_rep"/>
    <property type="match status" value="4"/>
</dbReference>
<proteinExistence type="predicted"/>
<dbReference type="InterPro" id="IPR032774">
    <property type="entry name" value="WG_beta_rep"/>
</dbReference>
<feature type="chain" id="PRO_5014734972" description="WG repeat-containing protein" evidence="1">
    <location>
        <begin position="37"/>
        <end position="418"/>
    </location>
</feature>
<gene>
    <name evidence="2" type="ORF">CH371_01420</name>
</gene>
<dbReference type="PANTHER" id="PTHR37841">
    <property type="entry name" value="GLR2918 PROTEIN"/>
    <property type="match status" value="1"/>
</dbReference>
<evidence type="ECO:0000256" key="1">
    <source>
        <dbReference type="SAM" id="SignalP"/>
    </source>
</evidence>
<evidence type="ECO:0008006" key="4">
    <source>
        <dbReference type="Google" id="ProtNLM"/>
    </source>
</evidence>
<evidence type="ECO:0000313" key="3">
    <source>
        <dbReference type="Proteomes" id="UP000231912"/>
    </source>
</evidence>
<protein>
    <recommendedName>
        <fullName evidence="4">WG repeat-containing protein</fullName>
    </recommendedName>
</protein>
<keyword evidence="1" id="KW-0732">Signal</keyword>
<dbReference type="AlphaFoldDB" id="A0A2M9ZEB9"/>
<comment type="caution">
    <text evidence="2">The sequence shown here is derived from an EMBL/GenBank/DDBJ whole genome shotgun (WGS) entry which is preliminary data.</text>
</comment>